<evidence type="ECO:0000256" key="3">
    <source>
        <dbReference type="ARBA" id="ARBA00022737"/>
    </source>
</evidence>
<dbReference type="PROSITE" id="PS51379">
    <property type="entry name" value="4FE4S_FER_2"/>
    <property type="match status" value="1"/>
</dbReference>
<comment type="catalytic activity">
    <reaction evidence="6">
        <text>(R)-lactate + A = pyruvate + AH2</text>
        <dbReference type="Rhea" id="RHEA:15089"/>
        <dbReference type="ChEBI" id="CHEBI:13193"/>
        <dbReference type="ChEBI" id="CHEBI:15361"/>
        <dbReference type="ChEBI" id="CHEBI:16004"/>
        <dbReference type="ChEBI" id="CHEBI:17499"/>
    </reaction>
</comment>
<dbReference type="InterPro" id="IPR012257">
    <property type="entry name" value="Glc_ox_4Fe-4S"/>
</dbReference>
<keyword evidence="6" id="KW-0249">Electron transport</keyword>
<accession>A0A524RPW1</accession>
<evidence type="ECO:0000313" key="8">
    <source>
        <dbReference type="EMBL" id="TGG93805.1"/>
    </source>
</evidence>
<evidence type="ECO:0000256" key="1">
    <source>
        <dbReference type="ARBA" id="ARBA00022485"/>
    </source>
</evidence>
<dbReference type="PANTHER" id="PTHR32479:SF17">
    <property type="entry name" value="GLYCOLATE OXIDASE IRON-SULFUR SUBUNIT"/>
    <property type="match status" value="1"/>
</dbReference>
<dbReference type="Pfam" id="PF02754">
    <property type="entry name" value="CCG"/>
    <property type="match status" value="2"/>
</dbReference>
<dbReference type="EMBL" id="SRMO01000050">
    <property type="protein sequence ID" value="TGG93805.1"/>
    <property type="molecule type" value="Genomic_DNA"/>
</dbReference>
<dbReference type="PIRSF" id="PIRSF000139">
    <property type="entry name" value="Glc_ox_4Fe-4S"/>
    <property type="match status" value="1"/>
</dbReference>
<comment type="cofactor">
    <cofactor evidence="6">
        <name>[4Fe-4S] cluster</name>
        <dbReference type="ChEBI" id="CHEBI:49883"/>
    </cofactor>
    <text evidence="6">Binds 2 [4Fe-4S] clusters.</text>
</comment>
<keyword evidence="5 6" id="KW-0411">Iron-sulfur</keyword>
<evidence type="ECO:0000256" key="4">
    <source>
        <dbReference type="ARBA" id="ARBA00023004"/>
    </source>
</evidence>
<keyword evidence="1 6" id="KW-0004">4Fe-4S</keyword>
<comment type="function">
    <text evidence="6">Component of a complex that catalyzes the oxidation of glycolate to glyoxylate.</text>
</comment>
<keyword evidence="2 6" id="KW-0479">Metal-binding</keyword>
<organism evidence="8 9">
    <name type="scientific">Aphanocapsa feldmannii 277cV</name>
    <dbReference type="NCBI Taxonomy" id="2507553"/>
    <lineage>
        <taxon>Bacteria</taxon>
        <taxon>Bacillati</taxon>
        <taxon>Cyanobacteriota</taxon>
        <taxon>Cyanophyceae</taxon>
        <taxon>Oscillatoriophycideae</taxon>
        <taxon>Chroococcales</taxon>
        <taxon>Microcystaceae</taxon>
        <taxon>Aphanocapsa</taxon>
    </lineage>
</organism>
<evidence type="ECO:0000256" key="2">
    <source>
        <dbReference type="ARBA" id="ARBA00022723"/>
    </source>
</evidence>
<reference evidence="8 9" key="1">
    <citation type="journal article" date="2019" name="mSystems">
        <title>Life at home and on the roam: Genomic adaptions reflect the dual lifestyle of an intracellular, facultative symbiont.</title>
        <authorList>
            <person name="Burgsdorf I."/>
        </authorList>
    </citation>
    <scope>NUCLEOTIDE SEQUENCE [LARGE SCALE GENOMIC DNA]</scope>
    <source>
        <strain evidence="8">277cV</strain>
    </source>
</reference>
<dbReference type="InterPro" id="IPR009051">
    <property type="entry name" value="Helical_ferredxn"/>
</dbReference>
<dbReference type="InterPro" id="IPR017896">
    <property type="entry name" value="4Fe4S_Fe-S-bd"/>
</dbReference>
<dbReference type="PANTHER" id="PTHR32479">
    <property type="entry name" value="GLYCOLATE OXIDASE IRON-SULFUR SUBUNIT"/>
    <property type="match status" value="1"/>
</dbReference>
<gene>
    <name evidence="8" type="ORF">ERJ67_03835</name>
</gene>
<dbReference type="InterPro" id="IPR004017">
    <property type="entry name" value="Cys_rich_dom"/>
</dbReference>
<proteinExistence type="predicted"/>
<sequence length="456" mass="48548">MGLSSTAETKEALARRFLAAIPDSAIDPCVHCGFCLTSCASYRVTGSEMDSPRGRLHLLRGVEAASLELADVAEHFESCLGCFACVTACPAGVRYDQVISAVRPALRQTGHRSPWQQAFRQALFSLLPYPDRLRPLLRPLQAYAGGPLQRLARRTGLTALFGPEIEAMERLLPPLAIEAFRDGLPPLVPAQGQRRYRVGLVLGCVQRVFDPTVNHAAARVLAANGIEVVVPPGQTCCGAMTAHQGEDAHTEALARALIDCFAAAIGPAAPGGPDPLDAVLVAASGCGHTLKLYDRILARDPVWAERATGFASQVLDVQEFLHRVGLAAPLRPLRQAPLRAVFHDACHMLHGQGIAAQPRELLQEIPGLSLVEATDAGLCCGSAGIYNVVQPREAAELGAMKAADLASSGADIAVSANIGCSLQIRRHMGDQPQPLPVYHPLQLLDWSLRGETLPSA</sequence>
<dbReference type="InterPro" id="IPR017900">
    <property type="entry name" value="4Fe4S_Fe_S_CS"/>
</dbReference>
<dbReference type="Pfam" id="PF13183">
    <property type="entry name" value="Fer4_8"/>
    <property type="match status" value="1"/>
</dbReference>
<keyword evidence="6" id="KW-0813">Transport</keyword>
<keyword evidence="3" id="KW-0677">Repeat</keyword>
<dbReference type="Gene3D" id="1.10.1060.10">
    <property type="entry name" value="Alpha-helical ferredoxin"/>
    <property type="match status" value="1"/>
</dbReference>
<evidence type="ECO:0000313" key="9">
    <source>
        <dbReference type="Proteomes" id="UP000317990"/>
    </source>
</evidence>
<evidence type="ECO:0000256" key="6">
    <source>
        <dbReference type="PIRNR" id="PIRNR000139"/>
    </source>
</evidence>
<dbReference type="GO" id="GO:0019154">
    <property type="term" value="F:glycolate dehydrogenase activity"/>
    <property type="evidence" value="ECO:0007669"/>
    <property type="project" value="UniProtKB-EC"/>
</dbReference>
<evidence type="ECO:0000256" key="5">
    <source>
        <dbReference type="ARBA" id="ARBA00023014"/>
    </source>
</evidence>
<dbReference type="Proteomes" id="UP000317990">
    <property type="component" value="Unassembled WGS sequence"/>
</dbReference>
<feature type="domain" description="4Fe-4S ferredoxin-type" evidence="7">
    <location>
        <begin position="70"/>
        <end position="93"/>
    </location>
</feature>
<name>A0A524RPW1_9CHRO</name>
<dbReference type="AlphaFoldDB" id="A0A524RPW1"/>
<dbReference type="EC" id="1.1.99.14" evidence="6"/>
<dbReference type="SUPFAM" id="SSF46548">
    <property type="entry name" value="alpha-helical ferredoxin"/>
    <property type="match status" value="1"/>
</dbReference>
<dbReference type="PROSITE" id="PS00198">
    <property type="entry name" value="4FE4S_FER_1"/>
    <property type="match status" value="1"/>
</dbReference>
<protein>
    <recommendedName>
        <fullName evidence="6">Glycolate oxidase iron-sulfur subunit</fullName>
        <ecNumber evidence="6">1.1.99.14</ecNumber>
    </recommendedName>
</protein>
<evidence type="ECO:0000259" key="7">
    <source>
        <dbReference type="PROSITE" id="PS51379"/>
    </source>
</evidence>
<dbReference type="GO" id="GO:0051539">
    <property type="term" value="F:4 iron, 4 sulfur cluster binding"/>
    <property type="evidence" value="ECO:0007669"/>
    <property type="project" value="UniProtKB-UniRule"/>
</dbReference>
<keyword evidence="4 6" id="KW-0408">Iron</keyword>
<dbReference type="GO" id="GO:0046872">
    <property type="term" value="F:metal ion binding"/>
    <property type="evidence" value="ECO:0007669"/>
    <property type="project" value="UniProtKB-UniRule"/>
</dbReference>
<comment type="catalytic activity">
    <reaction evidence="6">
        <text>glycolate + A = glyoxylate + AH2</text>
        <dbReference type="Rhea" id="RHEA:21264"/>
        <dbReference type="ChEBI" id="CHEBI:13193"/>
        <dbReference type="ChEBI" id="CHEBI:17499"/>
        <dbReference type="ChEBI" id="CHEBI:29805"/>
        <dbReference type="ChEBI" id="CHEBI:36655"/>
        <dbReference type="EC" id="1.1.99.14"/>
    </reaction>
</comment>
<comment type="caution">
    <text evidence="8">The sequence shown here is derived from an EMBL/GenBank/DDBJ whole genome shotgun (WGS) entry which is preliminary data.</text>
</comment>